<dbReference type="RefSeq" id="WP_319845687.1">
    <property type="nucleotide sequence ID" value="NZ_JAXAFJ010000013.1"/>
</dbReference>
<comment type="caution">
    <text evidence="2">The sequence shown here is derived from an EMBL/GenBank/DDBJ whole genome shotgun (WGS) entry which is preliminary data.</text>
</comment>
<dbReference type="InterPro" id="IPR000595">
    <property type="entry name" value="cNMP-bd_dom"/>
</dbReference>
<dbReference type="Proteomes" id="UP001274321">
    <property type="component" value="Unassembled WGS sequence"/>
</dbReference>
<feature type="domain" description="Cyclic nucleotide-binding" evidence="1">
    <location>
        <begin position="15"/>
        <end position="133"/>
    </location>
</feature>
<sequence length="154" mass="16689">MSLEDTLRVLERAPLFAEIRQDALRLLAFSAEEVALREGERLFQGGTPAEGAFVVLAGAVRLVVSSRKNGSERRVGPSTLIGGMALLIPTERPCDAFGAEPSNLLSIPRPLFRRMLTEFPDIAAQLRHKLVERIGGDQSALLDVAATLRGLDKA</sequence>
<keyword evidence="3" id="KW-1185">Reference proteome</keyword>
<organism evidence="2 3">
    <name type="scientific">Terrihabitans rhizophilus</name>
    <dbReference type="NCBI Taxonomy" id="3092662"/>
    <lineage>
        <taxon>Bacteria</taxon>
        <taxon>Pseudomonadati</taxon>
        <taxon>Pseudomonadota</taxon>
        <taxon>Alphaproteobacteria</taxon>
        <taxon>Hyphomicrobiales</taxon>
        <taxon>Terrihabitans</taxon>
    </lineage>
</organism>
<dbReference type="SUPFAM" id="SSF51206">
    <property type="entry name" value="cAMP-binding domain-like"/>
    <property type="match status" value="1"/>
</dbReference>
<dbReference type="PROSITE" id="PS50042">
    <property type="entry name" value="CNMP_BINDING_3"/>
    <property type="match status" value="1"/>
</dbReference>
<dbReference type="InterPro" id="IPR018490">
    <property type="entry name" value="cNMP-bd_dom_sf"/>
</dbReference>
<dbReference type="EMBL" id="JAXAFJ010000013">
    <property type="protein sequence ID" value="MDX6807544.1"/>
    <property type="molecule type" value="Genomic_DNA"/>
</dbReference>
<dbReference type="Pfam" id="PF00027">
    <property type="entry name" value="cNMP_binding"/>
    <property type="match status" value="1"/>
</dbReference>
<dbReference type="SMART" id="SM00100">
    <property type="entry name" value="cNMP"/>
    <property type="match status" value="1"/>
</dbReference>
<name>A0ABU4RRS1_9HYPH</name>
<evidence type="ECO:0000313" key="3">
    <source>
        <dbReference type="Proteomes" id="UP001274321"/>
    </source>
</evidence>
<dbReference type="Gene3D" id="2.60.120.10">
    <property type="entry name" value="Jelly Rolls"/>
    <property type="match status" value="1"/>
</dbReference>
<reference evidence="2 3" key="1">
    <citation type="submission" date="2023-11" db="EMBL/GenBank/DDBJ databases">
        <authorList>
            <person name="Bao R."/>
        </authorList>
    </citation>
    <scope>NUCLEOTIDE SEQUENCE [LARGE SCALE GENOMIC DNA]</scope>
    <source>
        <strain evidence="2 3">PJ23</strain>
    </source>
</reference>
<dbReference type="InterPro" id="IPR014710">
    <property type="entry name" value="RmlC-like_jellyroll"/>
</dbReference>
<accession>A0ABU4RRS1</accession>
<protein>
    <submittedName>
        <fullName evidence="2">Crp/Fnr family transcriptional regulator</fullName>
    </submittedName>
</protein>
<dbReference type="CDD" id="cd00038">
    <property type="entry name" value="CAP_ED"/>
    <property type="match status" value="1"/>
</dbReference>
<evidence type="ECO:0000259" key="1">
    <source>
        <dbReference type="PROSITE" id="PS50042"/>
    </source>
</evidence>
<evidence type="ECO:0000313" key="2">
    <source>
        <dbReference type="EMBL" id="MDX6807544.1"/>
    </source>
</evidence>
<gene>
    <name evidence="2" type="ORF">SCD90_15870</name>
</gene>
<proteinExistence type="predicted"/>